<protein>
    <submittedName>
        <fullName evidence="1">Uncharacterized protein</fullName>
    </submittedName>
</protein>
<name>A0ACC0TWM3_9AGAM</name>
<keyword evidence="2" id="KW-1185">Reference proteome</keyword>
<dbReference type="Proteomes" id="UP001207468">
    <property type="component" value="Unassembled WGS sequence"/>
</dbReference>
<evidence type="ECO:0000313" key="1">
    <source>
        <dbReference type="EMBL" id="KAI9450319.1"/>
    </source>
</evidence>
<evidence type="ECO:0000313" key="2">
    <source>
        <dbReference type="Proteomes" id="UP001207468"/>
    </source>
</evidence>
<comment type="caution">
    <text evidence="1">The sequence shown here is derived from an EMBL/GenBank/DDBJ whole genome shotgun (WGS) entry which is preliminary data.</text>
</comment>
<dbReference type="EMBL" id="JAGFNK010000440">
    <property type="protein sequence ID" value="KAI9450319.1"/>
    <property type="molecule type" value="Genomic_DNA"/>
</dbReference>
<organism evidence="1 2">
    <name type="scientific">Russula earlei</name>
    <dbReference type="NCBI Taxonomy" id="71964"/>
    <lineage>
        <taxon>Eukaryota</taxon>
        <taxon>Fungi</taxon>
        <taxon>Dikarya</taxon>
        <taxon>Basidiomycota</taxon>
        <taxon>Agaricomycotina</taxon>
        <taxon>Agaricomycetes</taxon>
        <taxon>Russulales</taxon>
        <taxon>Russulaceae</taxon>
        <taxon>Russula</taxon>
    </lineage>
</organism>
<reference evidence="1" key="1">
    <citation type="submission" date="2021-03" db="EMBL/GenBank/DDBJ databases">
        <title>Evolutionary priming and transition to the ectomycorrhizal habit in an iconic lineage of mushroom-forming fungi: is preadaptation a requirement?</title>
        <authorList>
            <consortium name="DOE Joint Genome Institute"/>
            <person name="Looney B.P."/>
            <person name="Miyauchi S."/>
            <person name="Morin E."/>
            <person name="Drula E."/>
            <person name="Courty P.E."/>
            <person name="Chicoki N."/>
            <person name="Fauchery L."/>
            <person name="Kohler A."/>
            <person name="Kuo A."/>
            <person name="LaButti K."/>
            <person name="Pangilinan J."/>
            <person name="Lipzen A."/>
            <person name="Riley R."/>
            <person name="Andreopoulos W."/>
            <person name="He G."/>
            <person name="Johnson J."/>
            <person name="Barry K.W."/>
            <person name="Grigoriev I.V."/>
            <person name="Nagy L."/>
            <person name="Hibbett D."/>
            <person name="Henrissat B."/>
            <person name="Matheny P.B."/>
            <person name="Labbe J."/>
            <person name="Martin A.F."/>
        </authorList>
    </citation>
    <scope>NUCLEOTIDE SEQUENCE</scope>
    <source>
        <strain evidence="1">BPL698</strain>
    </source>
</reference>
<gene>
    <name evidence="1" type="ORF">F5148DRAFT_1290903</name>
</gene>
<sequence>MESKNNYSVSRNGIVIDDTVITFDFPIDDYREIEGILVVLLEKPVDINALENKYKYNGKELQHEEFSDGSGLELYATDFRSYDAQIGRFHQVDALSELNEDWSPYSFAQNNPITYSDPEGLDTVVTNNRDAPNTPGFGEIPADQNIATVTSGPSSFATAPVVAPDAPTSLPENATPALTTTTSTLTTTATTAGSIALVSEKSAAAETGSLVRTLGTAGEVSEVGAGIGLAPFTLLTLLLTHPEIMHKDYSNNPITPPPPPPILPQDPTLPWDRPLFPSGLLHSNAVEKTADDLIPGKLKRSPSYYPPYGG</sequence>
<proteinExistence type="predicted"/>
<accession>A0ACC0TWM3</accession>